<dbReference type="InterPro" id="IPR052322">
    <property type="entry name" value="Mito_rRNA_Mtase_NSUN4"/>
</dbReference>
<feature type="transmembrane region" description="Helical" evidence="1">
    <location>
        <begin position="133"/>
        <end position="151"/>
    </location>
</feature>
<evidence type="ECO:0000313" key="3">
    <source>
        <dbReference type="WBParaSite" id="Csp11.Scaffold629.g11671.t1"/>
    </source>
</evidence>
<keyword evidence="1" id="KW-1133">Transmembrane helix</keyword>
<evidence type="ECO:0000313" key="2">
    <source>
        <dbReference type="Proteomes" id="UP000095282"/>
    </source>
</evidence>
<dbReference type="AlphaFoldDB" id="A0A1I7TTN1"/>
<organism evidence="2 3">
    <name type="scientific">Caenorhabditis tropicalis</name>
    <dbReference type="NCBI Taxonomy" id="1561998"/>
    <lineage>
        <taxon>Eukaryota</taxon>
        <taxon>Metazoa</taxon>
        <taxon>Ecdysozoa</taxon>
        <taxon>Nematoda</taxon>
        <taxon>Chromadorea</taxon>
        <taxon>Rhabditida</taxon>
        <taxon>Rhabditina</taxon>
        <taxon>Rhabditomorpha</taxon>
        <taxon>Rhabditoidea</taxon>
        <taxon>Rhabditidae</taxon>
        <taxon>Peloderinae</taxon>
        <taxon>Caenorhabditis</taxon>
    </lineage>
</organism>
<keyword evidence="1" id="KW-0812">Transmembrane</keyword>
<dbReference type="PANTHER" id="PTHR46955:SF3">
    <property type="entry name" value="G_PROTEIN_RECEP_F1_2 DOMAIN-CONTAINING PROTEIN"/>
    <property type="match status" value="1"/>
</dbReference>
<dbReference type="WBParaSite" id="Csp11.Scaffold629.g11671.t1">
    <property type="protein sequence ID" value="Csp11.Scaffold629.g11671.t1"/>
    <property type="gene ID" value="Csp11.Scaffold629.g11671"/>
</dbReference>
<proteinExistence type="predicted"/>
<dbReference type="Pfam" id="PF10316">
    <property type="entry name" value="7TM_GPCR_Srbc"/>
    <property type="match status" value="1"/>
</dbReference>
<feature type="transmembrane region" description="Helical" evidence="1">
    <location>
        <begin position="9"/>
        <end position="28"/>
    </location>
</feature>
<keyword evidence="2" id="KW-1185">Reference proteome</keyword>
<dbReference type="PANTHER" id="PTHR46955">
    <property type="entry name" value="PROTEIN CBG01349-RELATED"/>
    <property type="match status" value="1"/>
</dbReference>
<feature type="transmembrane region" description="Helical" evidence="1">
    <location>
        <begin position="48"/>
        <end position="72"/>
    </location>
</feature>
<feature type="transmembrane region" description="Helical" evidence="1">
    <location>
        <begin position="100"/>
        <end position="127"/>
    </location>
</feature>
<sequence>MDQGDFSNSVIIIAILFALFDDFLYWYTTTIEHHLNCGTIGCFVSDQFRYYWGISNMVLGLMAVFLSMTIFWKLRIVSLKAKESQQGSNKYSKANRTSTGILMSSLLFITVPSVCVGVVELTGFSIFKLIGPFYSACLLVSGCCNGIIFIASNWDNVKPKKQSVTIHKMSTVLSVAQSNDGKWH</sequence>
<dbReference type="Proteomes" id="UP000095282">
    <property type="component" value="Unplaced"/>
</dbReference>
<accession>A0A1I7TTN1</accession>
<keyword evidence="1" id="KW-0472">Membrane</keyword>
<protein>
    <submittedName>
        <fullName evidence="3">G_PROTEIN_RECEP_F1_2 domain-containing protein</fullName>
    </submittedName>
</protein>
<name>A0A1I7TTN1_9PELO</name>
<dbReference type="Gene3D" id="1.20.1070.10">
    <property type="entry name" value="Rhodopsin 7-helix transmembrane proteins"/>
    <property type="match status" value="1"/>
</dbReference>
<dbReference type="InterPro" id="IPR019420">
    <property type="entry name" value="7TM_GPCR_serpentine_rcpt_Srbc"/>
</dbReference>
<evidence type="ECO:0000256" key="1">
    <source>
        <dbReference type="SAM" id="Phobius"/>
    </source>
</evidence>
<reference evidence="3" key="1">
    <citation type="submission" date="2016-11" db="UniProtKB">
        <authorList>
            <consortium name="WormBaseParasite"/>
        </authorList>
    </citation>
    <scope>IDENTIFICATION</scope>
</reference>